<dbReference type="Pfam" id="PF00990">
    <property type="entry name" value="GGDEF"/>
    <property type="match status" value="1"/>
</dbReference>
<dbReference type="GO" id="GO:0043709">
    <property type="term" value="P:cell adhesion involved in single-species biofilm formation"/>
    <property type="evidence" value="ECO:0007669"/>
    <property type="project" value="TreeGrafter"/>
</dbReference>
<dbReference type="InterPro" id="IPR043128">
    <property type="entry name" value="Rev_trsase/Diguanyl_cyclase"/>
</dbReference>
<accession>A0A1B9NWQ4</accession>
<dbReference type="SMART" id="SM00267">
    <property type="entry name" value="GGDEF"/>
    <property type="match status" value="1"/>
</dbReference>
<gene>
    <name evidence="4" type="ORF">A6E04_16575</name>
</gene>
<feature type="transmembrane region" description="Helical" evidence="2">
    <location>
        <begin position="269"/>
        <end position="289"/>
    </location>
</feature>
<dbReference type="PANTHER" id="PTHR45138:SF24">
    <property type="entry name" value="DIGUANYLATE CYCLASE DGCC-RELATED"/>
    <property type="match status" value="1"/>
</dbReference>
<dbReference type="PROSITE" id="PS50887">
    <property type="entry name" value="GGDEF"/>
    <property type="match status" value="1"/>
</dbReference>
<dbReference type="GO" id="GO:0052621">
    <property type="term" value="F:diguanylate cyclase activity"/>
    <property type="evidence" value="ECO:0007669"/>
    <property type="project" value="UniProtKB-EC"/>
</dbReference>
<dbReference type="CDD" id="cd01949">
    <property type="entry name" value="GGDEF"/>
    <property type="match status" value="1"/>
</dbReference>
<name>A0A1B9NWQ4_ALILO</name>
<dbReference type="EMBL" id="MAJU01000015">
    <property type="protein sequence ID" value="OCH19638.1"/>
    <property type="molecule type" value="Genomic_DNA"/>
</dbReference>
<proteinExistence type="predicted"/>
<evidence type="ECO:0000259" key="3">
    <source>
        <dbReference type="PROSITE" id="PS50887"/>
    </source>
</evidence>
<dbReference type="NCBIfam" id="TIGR00254">
    <property type="entry name" value="GGDEF"/>
    <property type="match status" value="1"/>
</dbReference>
<sequence>MNLFVAKTHQLVVRSALLSFILFFSFVLLFADSLVKNEIREFDLMAAHIDEYKHNILLMGLLIEAKVNDDHDDVPEFPMDGYFDGRIFNFKNTPLNDEEIVVLNVSRYISNFLPGFFSNSNILLYYRSYSGMKVFTNREMKNSTLDENVFESERCRTVSVCTLYSTAAALKDRMLISGIYTDEITKHLVITLSSPIYKKNKIVGDLAIDLYLKDSEFLFGKDISLSKTGNYNVMVIEDQSYPLHQFSYSKEYIADNGTIFIYKLPFTKLIIDFIWAEIGLLLLMFYILWKLSELKEKQLKLTSIESVINRDELTGLYNRSILKDKDLLNTKQKSSMSVIVIDGDKLKSINDNFGHHIGDEAIKQIAHGMRMTFRESDYLVRLGGDEFLVILPNCDVSVAQRLAIKLQENISAVAFSKHFLSIDVSAGVTAVLQQETLATAIKRADTLLYSQKMTKDMP</sequence>
<feature type="domain" description="GGDEF" evidence="3">
    <location>
        <begin position="334"/>
        <end position="458"/>
    </location>
</feature>
<keyword evidence="2" id="KW-0472">Membrane</keyword>
<dbReference type="STRING" id="688.A6E04_16575"/>
<evidence type="ECO:0000256" key="2">
    <source>
        <dbReference type="SAM" id="Phobius"/>
    </source>
</evidence>
<dbReference type="AlphaFoldDB" id="A0A1B9NWQ4"/>
<dbReference type="Gene3D" id="3.30.450.20">
    <property type="entry name" value="PAS domain"/>
    <property type="match status" value="1"/>
</dbReference>
<dbReference type="Gene3D" id="3.30.70.270">
    <property type="match status" value="1"/>
</dbReference>
<dbReference type="InterPro" id="IPR050469">
    <property type="entry name" value="Diguanylate_Cyclase"/>
</dbReference>
<dbReference type="RefSeq" id="WP_017023358.1">
    <property type="nucleotide sequence ID" value="NZ_CAWMPN010000015.1"/>
</dbReference>
<dbReference type="EC" id="2.7.7.65" evidence="1"/>
<dbReference type="OrthoDB" id="6395678at2"/>
<dbReference type="SUPFAM" id="SSF55073">
    <property type="entry name" value="Nucleotide cyclase"/>
    <property type="match status" value="1"/>
</dbReference>
<feature type="transmembrane region" description="Helical" evidence="2">
    <location>
        <begin position="12"/>
        <end position="31"/>
    </location>
</feature>
<dbReference type="InterPro" id="IPR029787">
    <property type="entry name" value="Nucleotide_cyclase"/>
</dbReference>
<organism evidence="4 5">
    <name type="scientific">Aliivibrio logei</name>
    <name type="common">Vibrio logei</name>
    <dbReference type="NCBI Taxonomy" id="688"/>
    <lineage>
        <taxon>Bacteria</taxon>
        <taxon>Pseudomonadati</taxon>
        <taxon>Pseudomonadota</taxon>
        <taxon>Gammaproteobacteria</taxon>
        <taxon>Vibrionales</taxon>
        <taxon>Vibrionaceae</taxon>
        <taxon>Aliivibrio</taxon>
    </lineage>
</organism>
<keyword evidence="2" id="KW-1133">Transmembrane helix</keyword>
<dbReference type="PANTHER" id="PTHR45138">
    <property type="entry name" value="REGULATORY COMPONENTS OF SENSORY TRANSDUCTION SYSTEM"/>
    <property type="match status" value="1"/>
</dbReference>
<keyword evidence="2" id="KW-0812">Transmembrane</keyword>
<dbReference type="Proteomes" id="UP000093523">
    <property type="component" value="Unassembled WGS sequence"/>
</dbReference>
<protein>
    <recommendedName>
        <fullName evidence="1">diguanylate cyclase</fullName>
        <ecNumber evidence="1">2.7.7.65</ecNumber>
    </recommendedName>
</protein>
<evidence type="ECO:0000313" key="5">
    <source>
        <dbReference type="Proteomes" id="UP000093523"/>
    </source>
</evidence>
<evidence type="ECO:0000313" key="4">
    <source>
        <dbReference type="EMBL" id="OCH19638.1"/>
    </source>
</evidence>
<dbReference type="InterPro" id="IPR000160">
    <property type="entry name" value="GGDEF_dom"/>
</dbReference>
<evidence type="ECO:0000256" key="1">
    <source>
        <dbReference type="ARBA" id="ARBA00012528"/>
    </source>
</evidence>
<reference evidence="4 5" key="1">
    <citation type="submission" date="2016-06" db="EMBL/GenBank/DDBJ databases">
        <authorList>
            <person name="Kjaerup R.B."/>
            <person name="Dalgaard T.S."/>
            <person name="Juul-Madsen H.R."/>
        </authorList>
    </citation>
    <scope>NUCLEOTIDE SEQUENCE [LARGE SCALE GENOMIC DNA]</scope>
    <source>
        <strain evidence="4 5">1S159</strain>
    </source>
</reference>
<dbReference type="GO" id="GO:0005886">
    <property type="term" value="C:plasma membrane"/>
    <property type="evidence" value="ECO:0007669"/>
    <property type="project" value="TreeGrafter"/>
</dbReference>
<dbReference type="GO" id="GO:1902201">
    <property type="term" value="P:negative regulation of bacterial-type flagellum-dependent cell motility"/>
    <property type="evidence" value="ECO:0007669"/>
    <property type="project" value="TreeGrafter"/>
</dbReference>
<comment type="caution">
    <text evidence="4">The sequence shown here is derived from an EMBL/GenBank/DDBJ whole genome shotgun (WGS) entry which is preliminary data.</text>
</comment>